<dbReference type="InterPro" id="IPR021505">
    <property type="entry name" value="Phage_B3_Orf6"/>
</dbReference>
<name>A0A377HUF1_9PAST</name>
<keyword evidence="2" id="KW-1185">Reference proteome</keyword>
<evidence type="ECO:0000313" key="1">
    <source>
        <dbReference type="EMBL" id="STO59546.1"/>
    </source>
</evidence>
<dbReference type="AlphaFoldDB" id="A0A377HUF1"/>
<proteinExistence type="predicted"/>
<gene>
    <name evidence="1" type="ORF">NCTC1659_00802</name>
</gene>
<sequence>MSKQVINGKTYWQDAKGGLVPDEMIKQIDKERDALVQKWITKAKQLHEQMVDFKGSILVISKPLLNYPLKNTMPN</sequence>
<dbReference type="Proteomes" id="UP000254329">
    <property type="component" value="Unassembled WGS sequence"/>
</dbReference>
<accession>A0A377HUF1</accession>
<reference evidence="1 2" key="1">
    <citation type="submission" date="2018-06" db="EMBL/GenBank/DDBJ databases">
        <authorList>
            <consortium name="Pathogen Informatics"/>
            <person name="Doyle S."/>
        </authorList>
    </citation>
    <scope>NUCLEOTIDE SEQUENCE [LARGE SCALE GENOMIC DNA]</scope>
    <source>
        <strain evidence="1 2">NCTC1659</strain>
    </source>
</reference>
<organism evidence="1 2">
    <name type="scientific">Canicola haemoglobinophilus</name>
    <dbReference type="NCBI Taxonomy" id="733"/>
    <lineage>
        <taxon>Bacteria</taxon>
        <taxon>Pseudomonadati</taxon>
        <taxon>Pseudomonadota</taxon>
        <taxon>Gammaproteobacteria</taxon>
        <taxon>Pasteurellales</taxon>
        <taxon>Pasteurellaceae</taxon>
        <taxon>Canicola</taxon>
    </lineage>
</organism>
<dbReference type="Pfam" id="PF11363">
    <property type="entry name" value="DUF3164"/>
    <property type="match status" value="1"/>
</dbReference>
<protein>
    <submittedName>
        <fullName evidence="1">Sulfate transport protein cysz</fullName>
    </submittedName>
</protein>
<evidence type="ECO:0000313" key="2">
    <source>
        <dbReference type="Proteomes" id="UP000254329"/>
    </source>
</evidence>
<dbReference type="EMBL" id="UGHF01000001">
    <property type="protein sequence ID" value="STO59546.1"/>
    <property type="molecule type" value="Genomic_DNA"/>
</dbReference>